<name>A0A1J5PKP2_9ZZZZ</name>
<dbReference type="AlphaFoldDB" id="A0A1J5PKP2"/>
<accession>A0A1J5PKP2</accession>
<gene>
    <name evidence="1" type="ORF">GALL_502690</name>
</gene>
<proteinExistence type="predicted"/>
<protein>
    <submittedName>
        <fullName evidence="1">Uncharacterized protein</fullName>
    </submittedName>
</protein>
<dbReference type="InterPro" id="IPR021957">
    <property type="entry name" value="DUF3574"/>
</dbReference>
<sequence length="57" mass="6227">MNPITHTTIREPGKVLVAVLPESPDSLAAIRRIRSAHRLRFRQQAVGMTATPACGSF</sequence>
<evidence type="ECO:0000313" key="1">
    <source>
        <dbReference type="EMBL" id="OIQ68140.1"/>
    </source>
</evidence>
<dbReference type="EMBL" id="MLJW01005484">
    <property type="protein sequence ID" value="OIQ68140.1"/>
    <property type="molecule type" value="Genomic_DNA"/>
</dbReference>
<organism evidence="1">
    <name type="scientific">mine drainage metagenome</name>
    <dbReference type="NCBI Taxonomy" id="410659"/>
    <lineage>
        <taxon>unclassified sequences</taxon>
        <taxon>metagenomes</taxon>
        <taxon>ecological metagenomes</taxon>
    </lineage>
</organism>
<comment type="caution">
    <text evidence="1">The sequence shown here is derived from an EMBL/GenBank/DDBJ whole genome shotgun (WGS) entry which is preliminary data.</text>
</comment>
<dbReference type="Pfam" id="PF12098">
    <property type="entry name" value="DUF3574"/>
    <property type="match status" value="1"/>
</dbReference>
<reference evidence="1" key="1">
    <citation type="submission" date="2016-10" db="EMBL/GenBank/DDBJ databases">
        <title>Sequence of Gallionella enrichment culture.</title>
        <authorList>
            <person name="Poehlein A."/>
            <person name="Muehling M."/>
            <person name="Daniel R."/>
        </authorList>
    </citation>
    <scope>NUCLEOTIDE SEQUENCE</scope>
</reference>